<evidence type="ECO:0000256" key="2">
    <source>
        <dbReference type="ARBA" id="ARBA00022692"/>
    </source>
</evidence>
<dbReference type="EMBL" id="JACOOZ010000003">
    <property type="protein sequence ID" value="MBC5667421.1"/>
    <property type="molecule type" value="Genomic_DNA"/>
</dbReference>
<accession>A0ABR7F1E0</accession>
<name>A0ABR7F1E0_9FIRM</name>
<gene>
    <name evidence="6" type="ORF">H8S00_05410</name>
</gene>
<dbReference type="NCBIfam" id="TIGR01592">
    <property type="entry name" value="holin_SPP1"/>
    <property type="match status" value="1"/>
</dbReference>
<feature type="transmembrane region" description="Helical" evidence="5">
    <location>
        <begin position="12"/>
        <end position="32"/>
    </location>
</feature>
<dbReference type="RefSeq" id="WP_186840202.1">
    <property type="nucleotide sequence ID" value="NZ_JACOOZ010000003.1"/>
</dbReference>
<proteinExistence type="predicted"/>
<evidence type="ECO:0000256" key="5">
    <source>
        <dbReference type="SAM" id="Phobius"/>
    </source>
</evidence>
<organism evidence="6 7">
    <name type="scientific">Eubacterium segne</name>
    <dbReference type="NCBI Taxonomy" id="2763045"/>
    <lineage>
        <taxon>Bacteria</taxon>
        <taxon>Bacillati</taxon>
        <taxon>Bacillota</taxon>
        <taxon>Clostridia</taxon>
        <taxon>Eubacteriales</taxon>
        <taxon>Eubacteriaceae</taxon>
        <taxon>Eubacterium</taxon>
    </lineage>
</organism>
<keyword evidence="7" id="KW-1185">Reference proteome</keyword>
<dbReference type="Proteomes" id="UP000597877">
    <property type="component" value="Unassembled WGS sequence"/>
</dbReference>
<keyword evidence="3 5" id="KW-1133">Transmembrane helix</keyword>
<evidence type="ECO:0000256" key="3">
    <source>
        <dbReference type="ARBA" id="ARBA00022989"/>
    </source>
</evidence>
<evidence type="ECO:0000313" key="6">
    <source>
        <dbReference type="EMBL" id="MBC5667421.1"/>
    </source>
</evidence>
<reference evidence="6 7" key="1">
    <citation type="submission" date="2020-08" db="EMBL/GenBank/DDBJ databases">
        <title>Genome public.</title>
        <authorList>
            <person name="Liu C."/>
            <person name="Sun Q."/>
        </authorList>
    </citation>
    <scope>NUCLEOTIDE SEQUENCE [LARGE SCALE GENOMIC DNA]</scope>
    <source>
        <strain evidence="6 7">BX4</strain>
    </source>
</reference>
<comment type="caution">
    <text evidence="6">The sequence shown here is derived from an EMBL/GenBank/DDBJ whole genome shotgun (WGS) entry which is preliminary data.</text>
</comment>
<comment type="subcellular location">
    <subcellularLocation>
        <location evidence="1">Membrane</location>
    </subcellularLocation>
</comment>
<evidence type="ECO:0000256" key="4">
    <source>
        <dbReference type="ARBA" id="ARBA00023136"/>
    </source>
</evidence>
<feature type="transmembrane region" description="Helical" evidence="5">
    <location>
        <begin position="44"/>
        <end position="62"/>
    </location>
</feature>
<evidence type="ECO:0000256" key="1">
    <source>
        <dbReference type="ARBA" id="ARBA00004370"/>
    </source>
</evidence>
<keyword evidence="2 5" id="KW-0812">Transmembrane</keyword>
<dbReference type="Pfam" id="PF04688">
    <property type="entry name" value="Holin_SPP1"/>
    <property type="match status" value="1"/>
</dbReference>
<evidence type="ECO:0000313" key="7">
    <source>
        <dbReference type="Proteomes" id="UP000597877"/>
    </source>
</evidence>
<sequence length="102" mass="11341">MKKINLKGITPEAITRIVVLLIALINAVLQIFGINTIPVTNDEASEIVSIVFLIIMTLYNTYKNFNVTPASQIAQNITDSIKNGELVAEDIEEILKKIKESR</sequence>
<dbReference type="InterPro" id="IPR006479">
    <property type="entry name" value="Holin"/>
</dbReference>
<keyword evidence="4 5" id="KW-0472">Membrane</keyword>
<protein>
    <submittedName>
        <fullName evidence="6">Phage holin</fullName>
    </submittedName>
</protein>